<protein>
    <submittedName>
        <fullName evidence="2">Uncharacterized protein</fullName>
    </submittedName>
</protein>
<organism evidence="2 3">
    <name type="scientific">Arctia plantaginis</name>
    <name type="common">Wood tiger moth</name>
    <name type="synonym">Phalaena plantaginis</name>
    <dbReference type="NCBI Taxonomy" id="874455"/>
    <lineage>
        <taxon>Eukaryota</taxon>
        <taxon>Metazoa</taxon>
        <taxon>Ecdysozoa</taxon>
        <taxon>Arthropoda</taxon>
        <taxon>Hexapoda</taxon>
        <taxon>Insecta</taxon>
        <taxon>Pterygota</taxon>
        <taxon>Neoptera</taxon>
        <taxon>Endopterygota</taxon>
        <taxon>Lepidoptera</taxon>
        <taxon>Glossata</taxon>
        <taxon>Ditrysia</taxon>
        <taxon>Noctuoidea</taxon>
        <taxon>Erebidae</taxon>
        <taxon>Arctiinae</taxon>
        <taxon>Arctia</taxon>
    </lineage>
</organism>
<proteinExistence type="predicted"/>
<dbReference type="OrthoDB" id="5876240at2759"/>
<dbReference type="EMBL" id="CADEBC010000088">
    <property type="protein sequence ID" value="CAB3222569.1"/>
    <property type="molecule type" value="Genomic_DNA"/>
</dbReference>
<sequence>MTSITGIETIISENQPDENYITTNNIGKQSQYQPKCRHDTEDEEYVPSSLSDSDSSSASDTDEVEFGNDVNLDQNDLPDDLVNKTGENGEEDDEWVDIEDTKPEFEEFVDQCKINILENITSPKQFYRLFITDYLCRKIQEKKKDLRRH</sequence>
<feature type="compositionally biased region" description="Low complexity" evidence="1">
    <location>
        <begin position="48"/>
        <end position="59"/>
    </location>
</feature>
<evidence type="ECO:0000256" key="1">
    <source>
        <dbReference type="SAM" id="MobiDB-lite"/>
    </source>
</evidence>
<dbReference type="Proteomes" id="UP000494106">
    <property type="component" value="Unassembled WGS sequence"/>
</dbReference>
<name>A0A8S0YTD5_ARCPL</name>
<feature type="compositionally biased region" description="Polar residues" evidence="1">
    <location>
        <begin position="20"/>
        <end position="33"/>
    </location>
</feature>
<evidence type="ECO:0000313" key="3">
    <source>
        <dbReference type="Proteomes" id="UP000494106"/>
    </source>
</evidence>
<keyword evidence="3" id="KW-1185">Reference proteome</keyword>
<gene>
    <name evidence="2" type="ORF">APLA_LOCUS1165</name>
</gene>
<accession>A0A8S0YTD5</accession>
<evidence type="ECO:0000313" key="2">
    <source>
        <dbReference type="EMBL" id="CAB3222569.1"/>
    </source>
</evidence>
<dbReference type="AlphaFoldDB" id="A0A8S0YTD5"/>
<feature type="region of interest" description="Disordered" evidence="1">
    <location>
        <begin position="15"/>
        <end position="93"/>
    </location>
</feature>
<reference evidence="2 3" key="1">
    <citation type="submission" date="2020-04" db="EMBL/GenBank/DDBJ databases">
        <authorList>
            <person name="Wallbank WR R."/>
            <person name="Pardo Diaz C."/>
            <person name="Kozak K."/>
            <person name="Martin S."/>
            <person name="Jiggins C."/>
            <person name="Moest M."/>
            <person name="Warren A I."/>
            <person name="Byers J.R.P. K."/>
            <person name="Montejo-Kovacevich G."/>
            <person name="Yen C E."/>
        </authorList>
    </citation>
    <scope>NUCLEOTIDE SEQUENCE [LARGE SCALE GENOMIC DNA]</scope>
</reference>
<comment type="caution">
    <text evidence="2">The sequence shown here is derived from an EMBL/GenBank/DDBJ whole genome shotgun (WGS) entry which is preliminary data.</text>
</comment>